<dbReference type="STRING" id="1664694.A0A0N1GX38"/>
<feature type="region of interest" description="Disordered" evidence="1">
    <location>
        <begin position="274"/>
        <end position="297"/>
    </location>
</feature>
<protein>
    <submittedName>
        <fullName evidence="2">Uncharacterized protein</fullName>
    </submittedName>
</protein>
<feature type="non-terminal residue" evidence="2">
    <location>
        <position position="1"/>
    </location>
</feature>
<dbReference type="VEuPathDB" id="FungiDB:AB675_11216"/>
<dbReference type="RefSeq" id="XP_017994547.1">
    <property type="nucleotide sequence ID" value="XM_018140043.1"/>
</dbReference>
<evidence type="ECO:0000313" key="3">
    <source>
        <dbReference type="Proteomes" id="UP000038010"/>
    </source>
</evidence>
<accession>A0A0N1GX38</accession>
<feature type="region of interest" description="Disordered" evidence="1">
    <location>
        <begin position="432"/>
        <end position="458"/>
    </location>
</feature>
<feature type="region of interest" description="Disordered" evidence="1">
    <location>
        <begin position="758"/>
        <end position="825"/>
    </location>
</feature>
<feature type="compositionally biased region" description="Polar residues" evidence="1">
    <location>
        <begin position="149"/>
        <end position="165"/>
    </location>
</feature>
<dbReference type="GeneID" id="28731923"/>
<sequence>EVAAKRPPTHHHLSGERSERFPGRAAREDGETGFIEWSPGKAPNGPSARSQPSSVGAAKYTFRQREPSDPTQENAEPPRRGRRIIYGAVVPLKGILFDAPNLHNGHAGQQRATTRKGGAGFDPKSPEVLEGFGDMLQSLKGLQRHVAETASNAPSQRAPPSSTASDRPDRPPPLESPVSKIVTDIFKEAQRPLKAPPPPEDITPLDQDPWAEMLATPVRLCAGSGARVPRGLMAEWSVVQDEEGDGNLWLLPAGLADVGKSEKDVALIEEKKRRKAAKKAASGGHLRPGSSGSMDAGDAVDAVAEAQEENGDFQYDEHNDVHPASPPDTDISNTRNSVLSSQSRHLSATRSRPLATHLVPHLNLIRQLTVELTLIPPPKAKKGASASSTTSDNTAPLQQAQLKTQHSAIRNLLPTHHKQKLDALGHFERMHGTAAGKKGAAKDQSAAPLTQSSEEEDQAIDAGDDLDKQLRADDVSGVQWDPLIAGRMVTILRERVIEGLKVVLREHVKHERDDSSVQRIAIIEGSLRSPSSWRPSLQDLKKAGLVLGPSRAALNDNAKDSLNAASAWEVGSGSAATPTTDNRPLLLGSKGEIHPRRPRVMLHLGSWPYQVLLDWSPSVAAAPILVEEEAGHDQRSKSLAETSAARSLVPPMLAGLGRSKPKVPYFPLLPMLGADGLMRVKAEVLRLLDPKSSPAEVGGAGDDGKGGGDAAFRRKHCIDIFPPKCANGDGGGFSFSAGRELSEAEAQLERIRALLTTPPSCPGSHNNHVHSSDGFNNLTTAAGNSGDDDDSLMFTDPFFPTQSEKAPTTTGPSPPPTHPEDKDSESITLLLRASTRYLPLLLPHLWMLWRYVGGRRCLELWEEGIDCADGRVVGDPRVEAMASPKENKG</sequence>
<feature type="region of interest" description="Disordered" evidence="1">
    <location>
        <begin position="101"/>
        <end position="129"/>
    </location>
</feature>
<feature type="region of interest" description="Disordered" evidence="1">
    <location>
        <begin position="571"/>
        <end position="590"/>
    </location>
</feature>
<gene>
    <name evidence="2" type="ORF">AB675_11216</name>
</gene>
<feature type="region of interest" description="Disordered" evidence="1">
    <location>
        <begin position="379"/>
        <end position="401"/>
    </location>
</feature>
<keyword evidence="3" id="KW-1185">Reference proteome</keyword>
<feature type="region of interest" description="Disordered" evidence="1">
    <location>
        <begin position="1"/>
        <end position="82"/>
    </location>
</feature>
<proteinExistence type="predicted"/>
<comment type="caution">
    <text evidence="2">The sequence shown here is derived from an EMBL/GenBank/DDBJ whole genome shotgun (WGS) entry which is preliminary data.</text>
</comment>
<reference evidence="2 3" key="1">
    <citation type="submission" date="2015-06" db="EMBL/GenBank/DDBJ databases">
        <title>Draft genome of the ant-associated black yeast Phialophora attae CBS 131958.</title>
        <authorList>
            <person name="Moreno L.F."/>
            <person name="Stielow B.J."/>
            <person name="de Hoog S."/>
            <person name="Vicente V.A."/>
            <person name="Weiss V.A."/>
            <person name="de Vries M."/>
            <person name="Cruz L.M."/>
            <person name="Souza E.M."/>
        </authorList>
    </citation>
    <scope>NUCLEOTIDE SEQUENCE [LARGE SCALE GENOMIC DNA]</scope>
    <source>
        <strain evidence="2 3">CBS 131958</strain>
    </source>
</reference>
<feature type="compositionally biased region" description="Basic and acidic residues" evidence="1">
    <location>
        <begin position="13"/>
        <end position="30"/>
    </location>
</feature>
<feature type="compositionally biased region" description="Polar residues" evidence="1">
    <location>
        <begin position="773"/>
        <end position="783"/>
    </location>
</feature>
<dbReference type="EMBL" id="LFJN01000056">
    <property type="protein sequence ID" value="KPI34584.1"/>
    <property type="molecule type" value="Genomic_DNA"/>
</dbReference>
<evidence type="ECO:0000256" key="1">
    <source>
        <dbReference type="SAM" id="MobiDB-lite"/>
    </source>
</evidence>
<name>A0A0N1GX38_9EURO</name>
<feature type="compositionally biased region" description="Low complexity" evidence="1">
    <location>
        <begin position="432"/>
        <end position="447"/>
    </location>
</feature>
<feature type="region of interest" description="Disordered" evidence="1">
    <location>
        <begin position="146"/>
        <end position="179"/>
    </location>
</feature>
<dbReference type="OrthoDB" id="3363286at2759"/>
<feature type="compositionally biased region" description="Polar residues" evidence="1">
    <location>
        <begin position="392"/>
        <end position="401"/>
    </location>
</feature>
<feature type="region of interest" description="Disordered" evidence="1">
    <location>
        <begin position="315"/>
        <end position="351"/>
    </location>
</feature>
<organism evidence="2 3">
    <name type="scientific">Cyphellophora attinorum</name>
    <dbReference type="NCBI Taxonomy" id="1664694"/>
    <lineage>
        <taxon>Eukaryota</taxon>
        <taxon>Fungi</taxon>
        <taxon>Dikarya</taxon>
        <taxon>Ascomycota</taxon>
        <taxon>Pezizomycotina</taxon>
        <taxon>Eurotiomycetes</taxon>
        <taxon>Chaetothyriomycetidae</taxon>
        <taxon>Chaetothyriales</taxon>
        <taxon>Cyphellophoraceae</taxon>
        <taxon>Cyphellophora</taxon>
    </lineage>
</organism>
<feature type="compositionally biased region" description="Polar residues" evidence="1">
    <location>
        <begin position="330"/>
        <end position="350"/>
    </location>
</feature>
<dbReference type="AlphaFoldDB" id="A0A0N1GX38"/>
<evidence type="ECO:0000313" key="2">
    <source>
        <dbReference type="EMBL" id="KPI34584.1"/>
    </source>
</evidence>
<dbReference type="Proteomes" id="UP000038010">
    <property type="component" value="Unassembled WGS sequence"/>
</dbReference>